<name>A0A9R0IM78_SPIOL</name>
<organism evidence="3 4">
    <name type="scientific">Spinacia oleracea</name>
    <name type="common">Spinach</name>
    <dbReference type="NCBI Taxonomy" id="3562"/>
    <lineage>
        <taxon>Eukaryota</taxon>
        <taxon>Viridiplantae</taxon>
        <taxon>Streptophyta</taxon>
        <taxon>Embryophyta</taxon>
        <taxon>Tracheophyta</taxon>
        <taxon>Spermatophyta</taxon>
        <taxon>Magnoliopsida</taxon>
        <taxon>eudicotyledons</taxon>
        <taxon>Gunneridae</taxon>
        <taxon>Pentapetalae</taxon>
        <taxon>Caryophyllales</taxon>
        <taxon>Chenopodiaceae</taxon>
        <taxon>Chenopodioideae</taxon>
        <taxon>Anserineae</taxon>
        <taxon>Spinacia</taxon>
    </lineage>
</organism>
<dbReference type="PANTHER" id="PTHR47796">
    <property type="entry name" value="ZINC METALLOPROTEINASE-LIKE PROTEIN"/>
    <property type="match status" value="1"/>
</dbReference>
<dbReference type="KEGG" id="soe:110791480"/>
<dbReference type="Pfam" id="PF08325">
    <property type="entry name" value="WLM"/>
    <property type="match status" value="1"/>
</dbReference>
<keyword evidence="3" id="KW-1185">Reference proteome</keyword>
<evidence type="ECO:0000259" key="2">
    <source>
        <dbReference type="PROSITE" id="PS51397"/>
    </source>
</evidence>
<dbReference type="PROSITE" id="PS51397">
    <property type="entry name" value="WLM"/>
    <property type="match status" value="1"/>
</dbReference>
<dbReference type="AlphaFoldDB" id="A0A9R0IM78"/>
<dbReference type="SMART" id="SM00580">
    <property type="entry name" value="PUG"/>
    <property type="match status" value="1"/>
</dbReference>
<proteinExistence type="predicted"/>
<dbReference type="Gene3D" id="1.20.58.2190">
    <property type="match status" value="1"/>
</dbReference>
<reference evidence="4" key="2">
    <citation type="submission" date="2025-08" db="UniProtKB">
        <authorList>
            <consortium name="RefSeq"/>
        </authorList>
    </citation>
    <scope>IDENTIFICATION</scope>
    <source>
        <tissue evidence="4">Leaf</tissue>
    </source>
</reference>
<dbReference type="Gene3D" id="3.10.20.90">
    <property type="entry name" value="Phosphatidylinositol 3-kinase Catalytic Subunit, Chain A, domain 1"/>
    <property type="match status" value="1"/>
</dbReference>
<dbReference type="OrthoDB" id="49605at2759"/>
<evidence type="ECO:0000256" key="1">
    <source>
        <dbReference type="SAM" id="MobiDB-lite"/>
    </source>
</evidence>
<reference evidence="3" key="1">
    <citation type="journal article" date="2021" name="Nat. Commun.">
        <title>Genomic analyses provide insights into spinach domestication and the genetic basis of agronomic traits.</title>
        <authorList>
            <person name="Cai X."/>
            <person name="Sun X."/>
            <person name="Xu C."/>
            <person name="Sun H."/>
            <person name="Wang X."/>
            <person name="Ge C."/>
            <person name="Zhang Z."/>
            <person name="Wang Q."/>
            <person name="Fei Z."/>
            <person name="Jiao C."/>
            <person name="Wang Q."/>
        </authorList>
    </citation>
    <scope>NUCLEOTIDE SEQUENCE [LARGE SCALE GENOMIC DNA]</scope>
    <source>
        <strain evidence="3">cv. Varoflay</strain>
    </source>
</reference>
<dbReference type="RefSeq" id="XP_021851922.1">
    <property type="nucleotide sequence ID" value="XM_021996230.2"/>
</dbReference>
<dbReference type="CDD" id="cd10463">
    <property type="entry name" value="PUB_WLM"/>
    <property type="match status" value="1"/>
</dbReference>
<accession>A0A9R0IM78</accession>
<feature type="region of interest" description="Disordered" evidence="1">
    <location>
        <begin position="484"/>
        <end position="511"/>
    </location>
</feature>
<dbReference type="PANTHER" id="PTHR47796:SF1">
    <property type="entry name" value="OS08G0500800 PROTEIN"/>
    <property type="match status" value="1"/>
</dbReference>
<dbReference type="Pfam" id="PF09409">
    <property type="entry name" value="PUB"/>
    <property type="match status" value="1"/>
</dbReference>
<dbReference type="Proteomes" id="UP000813463">
    <property type="component" value="Chromosome 2"/>
</dbReference>
<dbReference type="SUPFAM" id="SSF54236">
    <property type="entry name" value="Ubiquitin-like"/>
    <property type="match status" value="1"/>
</dbReference>
<dbReference type="InterPro" id="IPR018997">
    <property type="entry name" value="PUB_domain"/>
</dbReference>
<dbReference type="InterPro" id="IPR013536">
    <property type="entry name" value="WLM_dom"/>
</dbReference>
<dbReference type="GeneID" id="110791480"/>
<feature type="compositionally biased region" description="Polar residues" evidence="1">
    <location>
        <begin position="487"/>
        <end position="502"/>
    </location>
</feature>
<feature type="domain" description="WLM" evidence="2">
    <location>
        <begin position="135"/>
        <end position="324"/>
    </location>
</feature>
<gene>
    <name evidence="4" type="primary">LOC110791480</name>
</gene>
<dbReference type="InterPro" id="IPR036339">
    <property type="entry name" value="PUB-like_dom_sf"/>
</dbReference>
<protein>
    <recommendedName>
        <fullName evidence="2">WLM domain-containing protein</fullName>
    </recommendedName>
</protein>
<sequence>MVQRQTIISVPVIWRGKKFVIEINSEASLKELGEELQTLTNVKADTIRLIIPQPSIKSSRLLMPFSDEHTSLRLQDAGIVEGKPMRMMGVSKNEIDHVLKDAKANLRIAGFEEEEKRMKQRISRGSHSSLKLPQGPYIFCGFRTLELPGIELNPPPAEALKRMHKLAADPGIVAIMNKYRWRVGIMTEMAPVGYVGISPKCILGLNKNQGEEISLRLRTDDLKGFRKYESIKKTLLHELAHMVYTEHDANFYALDKQLNQEAFALDWTKSTSHTLADSRYSGHDDMDMDFDLDSNLPYKLGGETSLMSAGARAASLAAAYRRLKNSAAISEESSANEMHNSDSYTGYDHGISNLVTEELSLLNQHEDYSHQDELEPDPDEFEARGTVNLEPGYKMLEGVSVVKPNPDDTKMGAVVSQFTAGRSFDSANLHDEPDPDDSEVSEIRVSASTVVPLSMQIDINENKEIRTMDEPCPDDSEEECDLGNAITPKSMNDSGRDQSQLSKVRMEPDPDDCLENMTGKTWPDPDDEVERLPQISEVMAEEPDPDDELRRIQDPAALFFNRLNKAIELLRTELNPLEAMEVLQTLFKIIRNVSENPNEMRYKKLRKANPVFQRSIAYHEAAMEVLKVVGFNEEVVTDELGKTESYLVLKRNDPGLLWLAKSSLEASINEGNC</sequence>
<evidence type="ECO:0000313" key="4">
    <source>
        <dbReference type="RefSeq" id="XP_021851922.1"/>
    </source>
</evidence>
<dbReference type="SUPFAM" id="SSF143503">
    <property type="entry name" value="PUG domain-like"/>
    <property type="match status" value="1"/>
</dbReference>
<dbReference type="InterPro" id="IPR029071">
    <property type="entry name" value="Ubiquitin-like_domsf"/>
</dbReference>
<evidence type="ECO:0000313" key="3">
    <source>
        <dbReference type="Proteomes" id="UP000813463"/>
    </source>
</evidence>